<name>A0ABQ8TW44_PERAM</name>
<accession>A0ABQ8TW44</accession>
<reference evidence="1 2" key="1">
    <citation type="journal article" date="2022" name="Allergy">
        <title>Genome assembly and annotation of Periplaneta americana reveal a comprehensive cockroach allergen profile.</title>
        <authorList>
            <person name="Wang L."/>
            <person name="Xiong Q."/>
            <person name="Saelim N."/>
            <person name="Wang L."/>
            <person name="Nong W."/>
            <person name="Wan A.T."/>
            <person name="Shi M."/>
            <person name="Liu X."/>
            <person name="Cao Q."/>
            <person name="Hui J.H.L."/>
            <person name="Sookrung N."/>
            <person name="Leung T.F."/>
            <person name="Tungtrongchitr A."/>
            <person name="Tsui S.K.W."/>
        </authorList>
    </citation>
    <scope>NUCLEOTIDE SEQUENCE [LARGE SCALE GENOMIC DNA]</scope>
    <source>
        <strain evidence="1">PWHHKU_190912</strain>
    </source>
</reference>
<gene>
    <name evidence="1" type="ORF">ANN_02347</name>
</gene>
<evidence type="ECO:0000313" key="1">
    <source>
        <dbReference type="EMBL" id="KAJ4450913.1"/>
    </source>
</evidence>
<evidence type="ECO:0000313" key="2">
    <source>
        <dbReference type="Proteomes" id="UP001148838"/>
    </source>
</evidence>
<dbReference type="EMBL" id="JAJSOF020000001">
    <property type="protein sequence ID" value="KAJ4450913.1"/>
    <property type="molecule type" value="Genomic_DNA"/>
</dbReference>
<sequence length="380" mass="43590">MDWKVRGSIPGGDGIFSLPNFQRLRGSLNLQLKIYKTVILPVVLHGCETWTLTVREDQRLRVFENKVLRKIFGAKRDEVTGEWRRLHNAELHALYSSPDIIRNIKSRRLRWAGHVARVGESINAYRVLVGRPAGKRPLGRPRRRWEDNIKMDLMEVGYDDRNWINLAQDRDRWRAYVRAAVNLRNISYGNNDYIRGEKFAPAPGIEERDSIRCYGLNFGIAQWLEHLVAYSYTQPFLFPYLALAARARRQGQKNALALTSLCYTVTLSTGPARNRTPFPVVEKLSADSARLTAHHITFPESITLLAAGLLCSCRRTSDCFLACGDTITNAWGVNSGYSTCLHNIRGLFSDRNRVYVCKIAARCYRNRIVRSIRLYRKSES</sequence>
<dbReference type="PANTHER" id="PTHR47027">
    <property type="entry name" value="REVERSE TRANSCRIPTASE DOMAIN-CONTAINING PROTEIN"/>
    <property type="match status" value="1"/>
</dbReference>
<organism evidence="1 2">
    <name type="scientific">Periplaneta americana</name>
    <name type="common">American cockroach</name>
    <name type="synonym">Blatta americana</name>
    <dbReference type="NCBI Taxonomy" id="6978"/>
    <lineage>
        <taxon>Eukaryota</taxon>
        <taxon>Metazoa</taxon>
        <taxon>Ecdysozoa</taxon>
        <taxon>Arthropoda</taxon>
        <taxon>Hexapoda</taxon>
        <taxon>Insecta</taxon>
        <taxon>Pterygota</taxon>
        <taxon>Neoptera</taxon>
        <taxon>Polyneoptera</taxon>
        <taxon>Dictyoptera</taxon>
        <taxon>Blattodea</taxon>
        <taxon>Blattoidea</taxon>
        <taxon>Blattidae</taxon>
        <taxon>Blattinae</taxon>
        <taxon>Periplaneta</taxon>
    </lineage>
</organism>
<comment type="caution">
    <text evidence="1">The sequence shown here is derived from an EMBL/GenBank/DDBJ whole genome shotgun (WGS) entry which is preliminary data.</text>
</comment>
<dbReference type="Proteomes" id="UP001148838">
    <property type="component" value="Unassembled WGS sequence"/>
</dbReference>
<dbReference type="PANTHER" id="PTHR47027:SF20">
    <property type="entry name" value="REVERSE TRANSCRIPTASE-LIKE PROTEIN WITH RNA-DIRECTED DNA POLYMERASE DOMAIN"/>
    <property type="match status" value="1"/>
</dbReference>
<protein>
    <submittedName>
        <fullName evidence="1">Uncharacterized protein</fullName>
    </submittedName>
</protein>
<proteinExistence type="predicted"/>
<keyword evidence="2" id="KW-1185">Reference proteome</keyword>